<evidence type="ECO:0000256" key="2">
    <source>
        <dbReference type="ARBA" id="ARBA00022448"/>
    </source>
</evidence>
<feature type="transmembrane region" description="Helical" evidence="11">
    <location>
        <begin position="293"/>
        <end position="321"/>
    </location>
</feature>
<comment type="catalytic activity">
    <reaction evidence="11">
        <text>K(+)(in) + H(+)(in) = K(+)(out) + H(+)(out)</text>
        <dbReference type="Rhea" id="RHEA:28490"/>
        <dbReference type="ChEBI" id="CHEBI:15378"/>
        <dbReference type="ChEBI" id="CHEBI:29103"/>
    </reaction>
</comment>
<evidence type="ECO:0000256" key="4">
    <source>
        <dbReference type="ARBA" id="ARBA00022538"/>
    </source>
</evidence>
<feature type="transmembrane region" description="Helical" evidence="11">
    <location>
        <begin position="215"/>
        <end position="234"/>
    </location>
</feature>
<evidence type="ECO:0000256" key="9">
    <source>
        <dbReference type="ARBA" id="ARBA00023065"/>
    </source>
</evidence>
<evidence type="ECO:0000256" key="1">
    <source>
        <dbReference type="ARBA" id="ARBA00004141"/>
    </source>
</evidence>
<evidence type="ECO:0000256" key="8">
    <source>
        <dbReference type="ARBA" id="ARBA00022989"/>
    </source>
</evidence>
<feature type="transmembrane region" description="Helical" evidence="11">
    <location>
        <begin position="401"/>
        <end position="422"/>
    </location>
</feature>
<feature type="domain" description="K+ potassium transporter integral membrane" evidence="12">
    <location>
        <begin position="13"/>
        <end position="466"/>
    </location>
</feature>
<evidence type="ECO:0000256" key="3">
    <source>
        <dbReference type="ARBA" id="ARBA00022475"/>
    </source>
</evidence>
<feature type="transmembrane region" description="Helical" evidence="11">
    <location>
        <begin position="140"/>
        <end position="158"/>
    </location>
</feature>
<comment type="function">
    <text evidence="11">Transport of potassium into the cell. Likely operates as a K(+):H(+) symporter.</text>
</comment>
<evidence type="ECO:0000313" key="14">
    <source>
        <dbReference type="EMBL" id="QCA29416.1"/>
    </source>
</evidence>
<dbReference type="PANTHER" id="PTHR30540:SF83">
    <property type="entry name" value="K+ POTASSIUM TRANSPORTER"/>
    <property type="match status" value="1"/>
</dbReference>
<dbReference type="GO" id="GO:0005886">
    <property type="term" value="C:plasma membrane"/>
    <property type="evidence" value="ECO:0007669"/>
    <property type="project" value="UniProtKB-SubCell"/>
</dbReference>
<feature type="transmembrane region" description="Helical" evidence="11">
    <location>
        <begin position="374"/>
        <end position="394"/>
    </location>
</feature>
<evidence type="ECO:0000256" key="11">
    <source>
        <dbReference type="HAMAP-Rule" id="MF_01522"/>
    </source>
</evidence>
<keyword evidence="6 11" id="KW-0769">Symport</keyword>
<keyword evidence="2 11" id="KW-0813">Transport</keyword>
<keyword evidence="7 11" id="KW-0630">Potassium</keyword>
<keyword evidence="3 11" id="KW-1003">Cell membrane</keyword>
<feature type="transmembrane region" description="Helical" evidence="11">
    <location>
        <begin position="342"/>
        <end position="362"/>
    </location>
</feature>
<accession>A0A4Z0D9H9</accession>
<keyword evidence="4 11" id="KW-0633">Potassium transport</keyword>
<keyword evidence="10 11" id="KW-0472">Membrane</keyword>
<dbReference type="KEGG" id="vac:E4Z98_08845"/>
<dbReference type="AlphaFoldDB" id="A0A4Z0D9H9"/>
<dbReference type="InterPro" id="IPR053951">
    <property type="entry name" value="K_trans_N"/>
</dbReference>
<dbReference type="RefSeq" id="WP_135254329.1">
    <property type="nucleotide sequence ID" value="NZ_CP038865.1"/>
</dbReference>
<gene>
    <name evidence="11" type="primary">kup</name>
    <name evidence="15" type="ORF">E4031_04920</name>
    <name evidence="14" type="ORF">E4Z98_08845</name>
</gene>
<keyword evidence="9 11" id="KW-0406">Ion transport</keyword>
<dbReference type="InterPro" id="IPR053952">
    <property type="entry name" value="K_trans_C"/>
</dbReference>
<evidence type="ECO:0000313" key="16">
    <source>
        <dbReference type="Proteomes" id="UP000296883"/>
    </source>
</evidence>
<feature type="transmembrane region" description="Helical" evidence="11">
    <location>
        <begin position="48"/>
        <end position="73"/>
    </location>
</feature>
<evidence type="ECO:0000256" key="6">
    <source>
        <dbReference type="ARBA" id="ARBA00022847"/>
    </source>
</evidence>
<feature type="transmembrane region" description="Helical" evidence="11">
    <location>
        <begin position="246"/>
        <end position="268"/>
    </location>
</feature>
<dbReference type="GO" id="GO:0015293">
    <property type="term" value="F:symporter activity"/>
    <property type="evidence" value="ECO:0007669"/>
    <property type="project" value="UniProtKB-UniRule"/>
</dbReference>
<feature type="transmembrane region" description="Helical" evidence="11">
    <location>
        <begin position="170"/>
        <end position="190"/>
    </location>
</feature>
<comment type="similarity">
    <text evidence="11">Belongs to the HAK/KUP transporter (TC 2.A.72) family.</text>
</comment>
<evidence type="ECO:0000259" key="13">
    <source>
        <dbReference type="Pfam" id="PF22776"/>
    </source>
</evidence>
<reference evidence="14 16" key="2">
    <citation type="journal article" date="2020" name="Int. J. Syst. Evol. Microbiol.">
        <title>Vagococcus xieshaowenii sp. nov., isolated from snow finch (Montifringilla taczanowskii) cloacal content.</title>
        <authorList>
            <person name="Ge Y."/>
            <person name="Yang J."/>
            <person name="Lai X.H."/>
            <person name="Zhang G."/>
            <person name="Jin D."/>
            <person name="Lu S."/>
            <person name="Wang B."/>
            <person name="Huang Y."/>
            <person name="Huang Y."/>
            <person name="Ren Z."/>
            <person name="Zhang X."/>
            <person name="Xu J."/>
        </authorList>
    </citation>
    <scope>NUCLEOTIDE SEQUENCE [LARGE SCALE GENOMIC DNA]</scope>
    <source>
        <strain evidence="16">personal::cf-49</strain>
        <strain evidence="14">Personal::cf-49</strain>
    </source>
</reference>
<evidence type="ECO:0000256" key="10">
    <source>
        <dbReference type="ARBA" id="ARBA00023136"/>
    </source>
</evidence>
<dbReference type="Pfam" id="PF02705">
    <property type="entry name" value="K_trans"/>
    <property type="match status" value="1"/>
</dbReference>
<sequence>MHQSKKITLASLLVAMGVVYGDIGTSPLYVMKAIVSGNGGLGSINEEFVVGAISLVIWTVTLMTTVKYVLIALRADNHGEGGIFSLYTLVRKVVPILIFPALIGGAALLADGVLTPAVTITTAVEGLRGIPLFYQHFGDNQHIIVLLAIGIITLLFMIQRFGTEKVGKAFGPVMFGWFTFLGAVGLYNLLGDFSILRALNPYYAVELLFSPANKIGILILGSVFLATTGAEALYADMGHVGKNNILASWPYIKLCLILNYLGQGAWLITHLNNEVYMNQTDLNPFFSMMPKELSLVAVIFATLAAIIASQSLISGSFTLVAEAMKLKLFPKLRIVYPTTHKGQMYIPVINSLLWLLCITIVFKFKTSHRLEAAYGLAITITMLMTTILLWVYLLKHKTPKILSYTFLIFFSLLEGVFFYSSAAKFLQGGYVAILIAVILFIIMLSWHLSNQIKEKVAKKVPLKDYVSQLEKLANDTDMPFYQTNVVYLTDDLSEQMIDRKIIYSILDKKPKRAQVYWFVNVFVTDDPYTKEYLVETFHSQHVVSVQLRLGFRMNQNVNVYMRQIVKEMMDEHTIEKQTQEYSIQPGRSVGDFCFVLIDDGLYKGTTGLTSFEKIVYQIKLAIKTVTTSTENWFGLQYSEVVKESVPLVIDKRGPSEEEKLVLKKDQVFSSEEV</sequence>
<dbReference type="InterPro" id="IPR023051">
    <property type="entry name" value="Kup"/>
</dbReference>
<evidence type="ECO:0000313" key="15">
    <source>
        <dbReference type="EMBL" id="TFZ41537.1"/>
    </source>
</evidence>
<evidence type="ECO:0000259" key="12">
    <source>
        <dbReference type="Pfam" id="PF02705"/>
    </source>
</evidence>
<feature type="transmembrane region" description="Helical" evidence="11">
    <location>
        <begin position="94"/>
        <end position="120"/>
    </location>
</feature>
<dbReference type="Pfam" id="PF22776">
    <property type="entry name" value="K_trans_C"/>
    <property type="match status" value="1"/>
</dbReference>
<dbReference type="EMBL" id="SRHU01000019">
    <property type="protein sequence ID" value="TFZ41537.1"/>
    <property type="molecule type" value="Genomic_DNA"/>
</dbReference>
<protein>
    <recommendedName>
        <fullName evidence="11">Probable potassium transport system protein Kup</fullName>
    </recommendedName>
</protein>
<keyword evidence="5 11" id="KW-0812">Transmembrane</keyword>
<dbReference type="InterPro" id="IPR003855">
    <property type="entry name" value="K+_transporter"/>
</dbReference>
<dbReference type="EMBL" id="CP038865">
    <property type="protein sequence ID" value="QCA29416.1"/>
    <property type="molecule type" value="Genomic_DNA"/>
</dbReference>
<feature type="transmembrane region" description="Helical" evidence="11">
    <location>
        <begin position="428"/>
        <end position="449"/>
    </location>
</feature>
<dbReference type="OrthoDB" id="9805577at2"/>
<proteinExistence type="inferred from homology"/>
<keyword evidence="8 11" id="KW-1133">Transmembrane helix</keyword>
<organism evidence="14 16">
    <name type="scientific">Vagococcus xieshaowenii</name>
    <dbReference type="NCBI Taxonomy" id="2562451"/>
    <lineage>
        <taxon>Bacteria</taxon>
        <taxon>Bacillati</taxon>
        <taxon>Bacillota</taxon>
        <taxon>Bacilli</taxon>
        <taxon>Lactobacillales</taxon>
        <taxon>Enterococcaceae</taxon>
        <taxon>Vagococcus</taxon>
    </lineage>
</organism>
<accession>A0A7Z1YAX2</accession>
<keyword evidence="16" id="KW-1185">Reference proteome</keyword>
<dbReference type="HAMAP" id="MF_01522">
    <property type="entry name" value="Kup"/>
    <property type="match status" value="1"/>
</dbReference>
<dbReference type="Proteomes" id="UP000297725">
    <property type="component" value="Unassembled WGS sequence"/>
</dbReference>
<dbReference type="Proteomes" id="UP000296883">
    <property type="component" value="Chromosome"/>
</dbReference>
<evidence type="ECO:0000256" key="5">
    <source>
        <dbReference type="ARBA" id="ARBA00022692"/>
    </source>
</evidence>
<evidence type="ECO:0000313" key="17">
    <source>
        <dbReference type="Proteomes" id="UP000297725"/>
    </source>
</evidence>
<feature type="domain" description="K+ potassium transporter C-terminal" evidence="13">
    <location>
        <begin position="484"/>
        <end position="642"/>
    </location>
</feature>
<comment type="subcellular location">
    <subcellularLocation>
        <location evidence="11">Cell membrane</location>
        <topology evidence="11">Multi-pass membrane protein</topology>
    </subcellularLocation>
    <subcellularLocation>
        <location evidence="1">Membrane</location>
        <topology evidence="1">Multi-pass membrane protein</topology>
    </subcellularLocation>
</comment>
<reference evidence="15 17" key="1">
    <citation type="submission" date="2019-03" db="EMBL/GenBank/DDBJ databases">
        <title>Vagococcus sp. was isolated fron gut of Carduelis flavirostris.</title>
        <authorList>
            <person name="Ge Y."/>
        </authorList>
    </citation>
    <scope>NUCLEOTIDE SEQUENCE [LARGE SCALE GENOMIC DNA]</scope>
    <source>
        <strain evidence="15 17">CF-210</strain>
    </source>
</reference>
<evidence type="ECO:0000256" key="7">
    <source>
        <dbReference type="ARBA" id="ARBA00022958"/>
    </source>
</evidence>
<name>A0A4Z0D9H9_9ENTE</name>
<dbReference type="PANTHER" id="PTHR30540">
    <property type="entry name" value="OSMOTIC STRESS POTASSIUM TRANSPORTER"/>
    <property type="match status" value="1"/>
</dbReference>
<dbReference type="GO" id="GO:0015079">
    <property type="term" value="F:potassium ion transmembrane transporter activity"/>
    <property type="evidence" value="ECO:0007669"/>
    <property type="project" value="UniProtKB-UniRule"/>
</dbReference>